<evidence type="ECO:0000313" key="9">
    <source>
        <dbReference type="EMBL" id="OWJ65117.1"/>
    </source>
</evidence>
<dbReference type="InterPro" id="IPR029035">
    <property type="entry name" value="DHS-like_NAD/FAD-binding_dom"/>
</dbReference>
<dbReference type="Pfam" id="PF00205">
    <property type="entry name" value="TPP_enzyme_M"/>
    <property type="match status" value="1"/>
</dbReference>
<evidence type="ECO:0000256" key="4">
    <source>
        <dbReference type="RuleBase" id="RU362132"/>
    </source>
</evidence>
<evidence type="ECO:0000256" key="3">
    <source>
        <dbReference type="ARBA" id="ARBA00023052"/>
    </source>
</evidence>
<dbReference type="InterPro" id="IPR012000">
    <property type="entry name" value="Thiamin_PyroP_enz_cen_dom"/>
</dbReference>
<evidence type="ECO:0008006" key="11">
    <source>
        <dbReference type="Google" id="ProtNLM"/>
    </source>
</evidence>
<dbReference type="OrthoDB" id="2254214at2"/>
<proteinExistence type="inferred from homology"/>
<feature type="domain" description="Thiamine pyrophosphate enzyme N-terminal TPP-binding" evidence="8">
    <location>
        <begin position="10"/>
        <end position="130"/>
    </location>
</feature>
<evidence type="ECO:0000313" key="10">
    <source>
        <dbReference type="Proteomes" id="UP000196655"/>
    </source>
</evidence>
<dbReference type="SUPFAM" id="SSF52518">
    <property type="entry name" value="Thiamin diphosphate-binding fold (THDP-binding)"/>
    <property type="match status" value="2"/>
</dbReference>
<name>A0A211ZJ67_9PROT</name>
<protein>
    <recommendedName>
        <fullName evidence="11">Acetolactate synthase</fullName>
    </recommendedName>
</protein>
<dbReference type="InterPro" id="IPR045229">
    <property type="entry name" value="TPP_enz"/>
</dbReference>
<evidence type="ECO:0000256" key="1">
    <source>
        <dbReference type="ARBA" id="ARBA00001964"/>
    </source>
</evidence>
<dbReference type="Pfam" id="PF02775">
    <property type="entry name" value="TPP_enzyme_C"/>
    <property type="match status" value="1"/>
</dbReference>
<dbReference type="GO" id="GO:0005948">
    <property type="term" value="C:acetolactate synthase complex"/>
    <property type="evidence" value="ECO:0007669"/>
    <property type="project" value="TreeGrafter"/>
</dbReference>
<keyword evidence="10" id="KW-1185">Reference proteome</keyword>
<dbReference type="GO" id="GO:0000287">
    <property type="term" value="F:magnesium ion binding"/>
    <property type="evidence" value="ECO:0007669"/>
    <property type="project" value="InterPro"/>
</dbReference>
<sequence>MDVHLAETVTGYQALVAALDSWGVELCAGVTGGGTIRFLEYLPPLRPGGDAASGGEPEGLKFLTLGEYAAGFVPLGSYLATGRIAAGIATTGAATKLLGCGLSDAKLHDIPAVYIVAASPAETEGLSPLQDTSPLGSNMLAQLRAELPDGVFVLDHAATLRQRLRQAEDRLRRCQPVVLVLDHGALQAEMAPHRAAPEAAPALDPAEADAFAEAFCRRSQGRRVVILAGEELARLPDAPRLTTRLCEALGAPIVWSINGANGVERANPHGHGTIGFGGNDAAARLWRGIGPEDVLLVLGACPDEYTVNLAPYAAGDTFVLTGLPEGYGQVEGGFGHRAAGGYRQLVAPLDPALRRLLARIERRPPETRRSDPAPDDLNTRRPGPPRPGHADMAALFRALDARWRPGTIGFDDVCLAYKDRQFVLQRPNPQARFFSLYRGSAMGNVLGLAIGARLAAPESDVVGFTGDGCFRLFAGCLAEARDLGILLFLLDNASYGIIEQGVRTIIPDAPAARRHNRLDAIDYAAMAGACGWRSAALRPDLANLDGILAAHRAGRASTLVTVPVDSGHILGINPRASNL</sequence>
<dbReference type="PROSITE" id="PS00187">
    <property type="entry name" value="TPP_ENZYMES"/>
    <property type="match status" value="1"/>
</dbReference>
<dbReference type="PANTHER" id="PTHR18968">
    <property type="entry name" value="THIAMINE PYROPHOSPHATE ENZYMES"/>
    <property type="match status" value="1"/>
</dbReference>
<dbReference type="Gene3D" id="3.40.50.970">
    <property type="match status" value="2"/>
</dbReference>
<dbReference type="GO" id="GO:0009099">
    <property type="term" value="P:L-valine biosynthetic process"/>
    <property type="evidence" value="ECO:0007669"/>
    <property type="project" value="TreeGrafter"/>
</dbReference>
<evidence type="ECO:0000256" key="2">
    <source>
        <dbReference type="ARBA" id="ARBA00007812"/>
    </source>
</evidence>
<dbReference type="GO" id="GO:0009097">
    <property type="term" value="P:isoleucine biosynthetic process"/>
    <property type="evidence" value="ECO:0007669"/>
    <property type="project" value="TreeGrafter"/>
</dbReference>
<reference evidence="10" key="1">
    <citation type="submission" date="2017-05" db="EMBL/GenBank/DDBJ databases">
        <authorList>
            <person name="Macchi M."/>
            <person name="Festa S."/>
            <person name="Coppotelli B.M."/>
            <person name="Morelli I.S."/>
        </authorList>
    </citation>
    <scope>NUCLEOTIDE SEQUENCE [LARGE SCALE GENOMIC DNA]</scope>
    <source>
        <strain evidence="10">I</strain>
    </source>
</reference>
<dbReference type="InterPro" id="IPR029061">
    <property type="entry name" value="THDP-binding"/>
</dbReference>
<keyword evidence="3 4" id="KW-0786">Thiamine pyrophosphate</keyword>
<dbReference type="InterPro" id="IPR012001">
    <property type="entry name" value="Thiamin_PyroP_enz_TPP-bd_dom"/>
</dbReference>
<evidence type="ECO:0000259" key="7">
    <source>
        <dbReference type="Pfam" id="PF02775"/>
    </source>
</evidence>
<dbReference type="Gene3D" id="3.40.50.1220">
    <property type="entry name" value="TPP-binding domain"/>
    <property type="match status" value="1"/>
</dbReference>
<dbReference type="PANTHER" id="PTHR18968:SF13">
    <property type="entry name" value="ACETOLACTATE SYNTHASE CATALYTIC SUBUNIT, MITOCHONDRIAL"/>
    <property type="match status" value="1"/>
</dbReference>
<dbReference type="EMBL" id="NHON01000043">
    <property type="protein sequence ID" value="OWJ65117.1"/>
    <property type="molecule type" value="Genomic_DNA"/>
</dbReference>
<feature type="region of interest" description="Disordered" evidence="5">
    <location>
        <begin position="360"/>
        <end position="388"/>
    </location>
</feature>
<accession>A0A211ZJ67</accession>
<evidence type="ECO:0000259" key="8">
    <source>
        <dbReference type="Pfam" id="PF02776"/>
    </source>
</evidence>
<evidence type="ECO:0000259" key="6">
    <source>
        <dbReference type="Pfam" id="PF00205"/>
    </source>
</evidence>
<dbReference type="InterPro" id="IPR000399">
    <property type="entry name" value="TPP-bd_CS"/>
</dbReference>
<dbReference type="InterPro" id="IPR011766">
    <property type="entry name" value="TPP_enzyme_TPP-bd"/>
</dbReference>
<dbReference type="GO" id="GO:0050660">
    <property type="term" value="F:flavin adenine dinucleotide binding"/>
    <property type="evidence" value="ECO:0007669"/>
    <property type="project" value="TreeGrafter"/>
</dbReference>
<dbReference type="GO" id="GO:0003984">
    <property type="term" value="F:acetolactate synthase activity"/>
    <property type="evidence" value="ECO:0007669"/>
    <property type="project" value="TreeGrafter"/>
</dbReference>
<dbReference type="Proteomes" id="UP000196655">
    <property type="component" value="Unassembled WGS sequence"/>
</dbReference>
<feature type="domain" description="Thiamine pyrophosphate enzyme central" evidence="6">
    <location>
        <begin position="220"/>
        <end position="307"/>
    </location>
</feature>
<dbReference type="AlphaFoldDB" id="A0A211ZJ67"/>
<comment type="cofactor">
    <cofactor evidence="1">
        <name>thiamine diphosphate</name>
        <dbReference type="ChEBI" id="CHEBI:58937"/>
    </cofactor>
</comment>
<feature type="compositionally biased region" description="Basic and acidic residues" evidence="5">
    <location>
        <begin position="360"/>
        <end position="372"/>
    </location>
</feature>
<dbReference type="RefSeq" id="WP_088153014.1">
    <property type="nucleotide sequence ID" value="NZ_NHON01000043.1"/>
</dbReference>
<evidence type="ECO:0000256" key="5">
    <source>
        <dbReference type="SAM" id="MobiDB-lite"/>
    </source>
</evidence>
<dbReference type="CDD" id="cd00568">
    <property type="entry name" value="TPP_enzymes"/>
    <property type="match status" value="1"/>
</dbReference>
<comment type="similarity">
    <text evidence="2 4">Belongs to the TPP enzyme family.</text>
</comment>
<dbReference type="Pfam" id="PF02776">
    <property type="entry name" value="TPP_enzyme_N"/>
    <property type="match status" value="1"/>
</dbReference>
<comment type="caution">
    <text evidence="9">The sequence shown here is derived from an EMBL/GenBank/DDBJ whole genome shotgun (WGS) entry which is preliminary data.</text>
</comment>
<organism evidence="9 10">
    <name type="scientific">Inquilinus limosus</name>
    <dbReference type="NCBI Taxonomy" id="171674"/>
    <lineage>
        <taxon>Bacteria</taxon>
        <taxon>Pseudomonadati</taxon>
        <taxon>Pseudomonadota</taxon>
        <taxon>Alphaproteobacteria</taxon>
        <taxon>Rhodospirillales</taxon>
        <taxon>Rhodospirillaceae</taxon>
        <taxon>Inquilinus</taxon>
    </lineage>
</organism>
<dbReference type="GO" id="GO:0030976">
    <property type="term" value="F:thiamine pyrophosphate binding"/>
    <property type="evidence" value="ECO:0007669"/>
    <property type="project" value="InterPro"/>
</dbReference>
<gene>
    <name evidence="9" type="ORF">BWR60_21235</name>
</gene>
<feature type="domain" description="Thiamine pyrophosphate enzyme TPP-binding" evidence="7">
    <location>
        <begin position="428"/>
        <end position="560"/>
    </location>
</feature>
<dbReference type="SUPFAM" id="SSF52467">
    <property type="entry name" value="DHS-like NAD/FAD-binding domain"/>
    <property type="match status" value="1"/>
</dbReference>